<evidence type="ECO:0000256" key="7">
    <source>
        <dbReference type="RuleBase" id="RU368041"/>
    </source>
</evidence>
<feature type="signal peptide" evidence="8">
    <location>
        <begin position="1"/>
        <end position="21"/>
    </location>
</feature>
<dbReference type="Pfam" id="PF05640">
    <property type="entry name" value="NKAIN"/>
    <property type="match status" value="1"/>
</dbReference>
<dbReference type="PANTHER" id="PTHR13084">
    <property type="entry name" value="T-CELL LYMPHOMA BREAKPOINT-ASSOCIATED TARGET 1-RELATED"/>
    <property type="match status" value="1"/>
</dbReference>
<dbReference type="PANTHER" id="PTHR13084:SF7">
    <property type="entry name" value="SODIUM_POTASSIUM-TRANSPORTING ATPASE SUBUNIT BETA-1-INTERACTING PROTEIN"/>
    <property type="match status" value="1"/>
</dbReference>
<gene>
    <name evidence="9" type="ORF">E1301_Tti007239</name>
</gene>
<keyword evidence="10" id="KW-1185">Reference proteome</keyword>
<evidence type="ECO:0000313" key="9">
    <source>
        <dbReference type="EMBL" id="KAA0714087.1"/>
    </source>
</evidence>
<dbReference type="Proteomes" id="UP000324632">
    <property type="component" value="Chromosome 12"/>
</dbReference>
<evidence type="ECO:0000256" key="3">
    <source>
        <dbReference type="ARBA" id="ARBA00022475"/>
    </source>
</evidence>
<organism evidence="9 10">
    <name type="scientific">Triplophysa tibetana</name>
    <dbReference type="NCBI Taxonomy" id="1572043"/>
    <lineage>
        <taxon>Eukaryota</taxon>
        <taxon>Metazoa</taxon>
        <taxon>Chordata</taxon>
        <taxon>Craniata</taxon>
        <taxon>Vertebrata</taxon>
        <taxon>Euteleostomi</taxon>
        <taxon>Actinopterygii</taxon>
        <taxon>Neopterygii</taxon>
        <taxon>Teleostei</taxon>
        <taxon>Ostariophysi</taxon>
        <taxon>Cypriniformes</taxon>
        <taxon>Nemacheilidae</taxon>
        <taxon>Triplophysa</taxon>
    </lineage>
</organism>
<evidence type="ECO:0000256" key="8">
    <source>
        <dbReference type="SAM" id="SignalP"/>
    </source>
</evidence>
<keyword evidence="6 7" id="KW-0472">Membrane</keyword>
<evidence type="ECO:0000313" key="10">
    <source>
        <dbReference type="Proteomes" id="UP000324632"/>
    </source>
</evidence>
<evidence type="ECO:0000256" key="6">
    <source>
        <dbReference type="ARBA" id="ARBA00023136"/>
    </source>
</evidence>
<keyword evidence="5 7" id="KW-1133">Transmembrane helix</keyword>
<evidence type="ECO:0000256" key="1">
    <source>
        <dbReference type="ARBA" id="ARBA00004651"/>
    </source>
</evidence>
<dbReference type="InterPro" id="IPR008516">
    <property type="entry name" value="Na/K-Atpase_Interacting"/>
</dbReference>
<dbReference type="EMBL" id="SOYY01000012">
    <property type="protein sequence ID" value="KAA0714087.1"/>
    <property type="molecule type" value="Genomic_DNA"/>
</dbReference>
<reference evidence="9 10" key="1">
    <citation type="journal article" date="2019" name="Mol. Ecol. Resour.">
        <title>Chromosome-level genome assembly of Triplophysa tibetana, a fish adapted to the harsh high-altitude environment of the Tibetan Plateau.</title>
        <authorList>
            <person name="Yang X."/>
            <person name="Liu H."/>
            <person name="Ma Z."/>
            <person name="Zou Y."/>
            <person name="Zou M."/>
            <person name="Mao Y."/>
            <person name="Li X."/>
            <person name="Wang H."/>
            <person name="Chen T."/>
            <person name="Wang W."/>
            <person name="Yang R."/>
        </authorList>
    </citation>
    <scope>NUCLEOTIDE SEQUENCE [LARGE SCALE GENOMIC DNA]</scope>
    <source>
        <strain evidence="9">TTIB1903HZAU</strain>
        <tissue evidence="9">Muscle</tissue>
    </source>
</reference>
<evidence type="ECO:0000256" key="5">
    <source>
        <dbReference type="ARBA" id="ARBA00022989"/>
    </source>
</evidence>
<feature type="transmembrane region" description="Helical" evidence="7">
    <location>
        <begin position="151"/>
        <end position="171"/>
    </location>
</feature>
<dbReference type="AlphaFoldDB" id="A0A5A9P095"/>
<sequence length="179" mass="20718">MGCCTGRCMFIFFCAVQLIAAVERQVFDFLGYQWAPILVNFLHVIVVILGLFGTVHYKPRYIILYIVWTVFWVVWNIFICCLYLDIGGLSKDSDFMSLGLSSHQTWWKEKSLDCKNINIPNTRWQDLNSPAQVSELGCILEYQYIEVLHSALQLFLSAMGFVFACYIVSFFNEDEDTCL</sequence>
<comment type="similarity">
    <text evidence="2 7">Belongs to the NKAIN family.</text>
</comment>
<keyword evidence="8" id="KW-0732">Signal</keyword>
<feature type="transmembrane region" description="Helical" evidence="7">
    <location>
        <begin position="34"/>
        <end position="55"/>
    </location>
</feature>
<comment type="caution">
    <text evidence="9">The sequence shown here is derived from an EMBL/GenBank/DDBJ whole genome shotgun (WGS) entry which is preliminary data.</text>
</comment>
<dbReference type="GO" id="GO:0002028">
    <property type="term" value="P:regulation of sodium ion transport"/>
    <property type="evidence" value="ECO:0007669"/>
    <property type="project" value="UniProtKB-UniRule"/>
</dbReference>
<accession>A0A5A9P095</accession>
<protein>
    <recommendedName>
        <fullName evidence="7">Sodium/potassium-transporting ATPase subunit beta-1-interacting protein</fullName>
        <shortName evidence="7">Na(+)/K(+)-transporting ATPase subunit beta-1-interacting protein</shortName>
    </recommendedName>
</protein>
<evidence type="ECO:0000256" key="4">
    <source>
        <dbReference type="ARBA" id="ARBA00022692"/>
    </source>
</evidence>
<dbReference type="GO" id="GO:0005886">
    <property type="term" value="C:plasma membrane"/>
    <property type="evidence" value="ECO:0007669"/>
    <property type="project" value="UniProtKB-SubCell"/>
</dbReference>
<keyword evidence="4 7" id="KW-0812">Transmembrane</keyword>
<keyword evidence="3 7" id="KW-1003">Cell membrane</keyword>
<proteinExistence type="inferred from homology"/>
<feature type="chain" id="PRO_5022799812" description="Sodium/potassium-transporting ATPase subunit beta-1-interacting protein" evidence="8">
    <location>
        <begin position="22"/>
        <end position="179"/>
    </location>
</feature>
<evidence type="ECO:0000256" key="2">
    <source>
        <dbReference type="ARBA" id="ARBA00006364"/>
    </source>
</evidence>
<name>A0A5A9P095_9TELE</name>
<comment type="subcellular location">
    <subcellularLocation>
        <location evidence="1 7">Cell membrane</location>
        <topology evidence="1 7">Multi-pass membrane protein</topology>
    </subcellularLocation>
</comment>
<feature type="transmembrane region" description="Helical" evidence="7">
    <location>
        <begin position="62"/>
        <end position="86"/>
    </location>
</feature>